<dbReference type="Proteomes" id="UP000000238">
    <property type="component" value="Chromosome"/>
</dbReference>
<dbReference type="STRING" id="349521.HCH_00369"/>
<evidence type="ECO:0000313" key="2">
    <source>
        <dbReference type="EMBL" id="ABC27280.1"/>
    </source>
</evidence>
<keyword evidence="3" id="KW-1185">Reference proteome</keyword>
<gene>
    <name evidence="2" type="ordered locus">HCH_00369</name>
</gene>
<reference evidence="2 3" key="1">
    <citation type="journal article" date="2005" name="Nucleic Acids Res.">
        <title>Genomic blueprint of Hahella chejuensis, a marine microbe producing an algicidal agent.</title>
        <authorList>
            <person name="Jeong H."/>
            <person name="Yim J.H."/>
            <person name="Lee C."/>
            <person name="Choi S.-H."/>
            <person name="Park Y.K."/>
            <person name="Yoon S.H."/>
            <person name="Hur C.-G."/>
            <person name="Kang H.-Y."/>
            <person name="Kim D."/>
            <person name="Lee H.H."/>
            <person name="Park K.H."/>
            <person name="Park S.-H."/>
            <person name="Park H.-S."/>
            <person name="Lee H.K."/>
            <person name="Oh T.K."/>
            <person name="Kim J.F."/>
        </authorList>
    </citation>
    <scope>NUCLEOTIDE SEQUENCE [LARGE SCALE GENOMIC DNA]</scope>
    <source>
        <strain evidence="2 3">KCTC 2396</strain>
    </source>
</reference>
<sequence>MGTTTAIHTHDESGIPSSHDNQQTHVDYAASLAEQIAQIML</sequence>
<dbReference type="AlphaFoldDB" id="Q2SPZ4"/>
<feature type="compositionally biased region" description="Polar residues" evidence="1">
    <location>
        <begin position="15"/>
        <end position="24"/>
    </location>
</feature>
<dbReference type="KEGG" id="hch:HCH_00369"/>
<feature type="region of interest" description="Disordered" evidence="1">
    <location>
        <begin position="1"/>
        <end position="24"/>
    </location>
</feature>
<dbReference type="EMBL" id="CP000155">
    <property type="protein sequence ID" value="ABC27280.1"/>
    <property type="molecule type" value="Genomic_DNA"/>
</dbReference>
<accession>Q2SPZ4</accession>
<dbReference type="HOGENOM" id="CLU_3270882_0_0_6"/>
<organism evidence="2 3">
    <name type="scientific">Hahella chejuensis (strain KCTC 2396)</name>
    <dbReference type="NCBI Taxonomy" id="349521"/>
    <lineage>
        <taxon>Bacteria</taxon>
        <taxon>Pseudomonadati</taxon>
        <taxon>Pseudomonadota</taxon>
        <taxon>Gammaproteobacteria</taxon>
        <taxon>Oceanospirillales</taxon>
        <taxon>Hahellaceae</taxon>
        <taxon>Hahella</taxon>
    </lineage>
</organism>
<protein>
    <submittedName>
        <fullName evidence="2">Uncharacterized protein</fullName>
    </submittedName>
</protein>
<evidence type="ECO:0000313" key="3">
    <source>
        <dbReference type="Proteomes" id="UP000000238"/>
    </source>
</evidence>
<name>Q2SPZ4_HAHCH</name>
<evidence type="ECO:0000256" key="1">
    <source>
        <dbReference type="SAM" id="MobiDB-lite"/>
    </source>
</evidence>
<proteinExistence type="predicted"/>